<evidence type="ECO:0000313" key="3">
    <source>
        <dbReference type="Proteomes" id="UP001243844"/>
    </source>
</evidence>
<organism evidence="2 3">
    <name type="scientific">Acinetobacter rudis</name>
    <dbReference type="NCBI Taxonomy" id="632955"/>
    <lineage>
        <taxon>Bacteria</taxon>
        <taxon>Pseudomonadati</taxon>
        <taxon>Pseudomonadota</taxon>
        <taxon>Gammaproteobacteria</taxon>
        <taxon>Moraxellales</taxon>
        <taxon>Moraxellaceae</taxon>
        <taxon>Acinetobacter</taxon>
    </lineage>
</organism>
<protein>
    <submittedName>
        <fullName evidence="2">Uncharacterized protein</fullName>
    </submittedName>
</protein>
<accession>A0AAW8J8R5</accession>
<feature type="signal peptide" evidence="1">
    <location>
        <begin position="1"/>
        <end position="20"/>
    </location>
</feature>
<proteinExistence type="predicted"/>
<gene>
    <name evidence="2" type="ORF">RFH47_04325</name>
</gene>
<comment type="caution">
    <text evidence="2">The sequence shown here is derived from an EMBL/GenBank/DDBJ whole genome shotgun (WGS) entry which is preliminary data.</text>
</comment>
<keyword evidence="1" id="KW-0732">Signal</keyword>
<name>A0AAW8J8R5_9GAMM</name>
<dbReference type="RefSeq" id="WP_308981071.1">
    <property type="nucleotide sequence ID" value="NZ_JAVIDL010000005.1"/>
</dbReference>
<evidence type="ECO:0000313" key="2">
    <source>
        <dbReference type="EMBL" id="MDQ8934960.1"/>
    </source>
</evidence>
<feature type="chain" id="PRO_5043387136" evidence="1">
    <location>
        <begin position="21"/>
        <end position="192"/>
    </location>
</feature>
<dbReference type="AlphaFoldDB" id="A0AAW8J8R5"/>
<sequence>MLKVLILALSTILLSTITQAKQELSQAQLNFDNNCVRALATPALIKEKLQQHHFKLENTEGNLPIPFGIETAQLGQKQSIQLKNSGCEYYTFDITLILNAEKIERQQKLCQQCLITELNNIGQYFQLEERQFYLSGIEILEQQFKQQKSFQVGKSYQLNYDEEMPQVFLFNQIKKQSNGQYSIKFSNTLGPL</sequence>
<evidence type="ECO:0000256" key="1">
    <source>
        <dbReference type="SAM" id="SignalP"/>
    </source>
</evidence>
<reference evidence="2" key="1">
    <citation type="submission" date="2023-08" db="EMBL/GenBank/DDBJ databases">
        <title>Emergence of clinically-relevant ST2 carbapenem-resistant Acinetobacter baumannii strains in hospital sewages in Zhejiang, East of China.</title>
        <authorList>
            <person name="Kaichao C."/>
            <person name="Zhang R."/>
        </authorList>
    </citation>
    <scope>NUCLEOTIDE SEQUENCE</scope>
    <source>
        <strain evidence="2">M-RB-37</strain>
    </source>
</reference>
<dbReference type="Proteomes" id="UP001243844">
    <property type="component" value="Unassembled WGS sequence"/>
</dbReference>
<dbReference type="EMBL" id="JAVIDL010000005">
    <property type="protein sequence ID" value="MDQ8934960.1"/>
    <property type="molecule type" value="Genomic_DNA"/>
</dbReference>